<dbReference type="AlphaFoldDB" id="A0A084IPY7"/>
<dbReference type="PROSITE" id="PS51078">
    <property type="entry name" value="ICLR_ED"/>
    <property type="match status" value="1"/>
</dbReference>
<feature type="domain" description="HTH iclR-type" evidence="6">
    <location>
        <begin position="2"/>
        <end position="64"/>
    </location>
</feature>
<name>A0A084IPY7_SALHC</name>
<evidence type="ECO:0000256" key="3">
    <source>
        <dbReference type="ARBA" id="ARBA00023163"/>
    </source>
</evidence>
<dbReference type="Pfam" id="PF01614">
    <property type="entry name" value="IclR_C"/>
    <property type="match status" value="1"/>
</dbReference>
<keyword evidence="1" id="KW-0805">Transcription regulation</keyword>
<dbReference type="OrthoDB" id="9807558at2"/>
<dbReference type="SUPFAM" id="SSF55781">
    <property type="entry name" value="GAF domain-like"/>
    <property type="match status" value="1"/>
</dbReference>
<proteinExistence type="predicted"/>
<keyword evidence="9" id="KW-1185">Reference proteome</keyword>
<dbReference type="InterPro" id="IPR014757">
    <property type="entry name" value="Tscrpt_reg_IclR_C"/>
</dbReference>
<dbReference type="PANTHER" id="PTHR30136:SF24">
    <property type="entry name" value="HTH-TYPE TRANSCRIPTIONAL REPRESSOR ALLR"/>
    <property type="match status" value="1"/>
</dbReference>
<evidence type="ECO:0000256" key="5">
    <source>
        <dbReference type="ARBA" id="ARBA00042627"/>
    </source>
</evidence>
<dbReference type="PANTHER" id="PTHR30136">
    <property type="entry name" value="HELIX-TURN-HELIX TRANSCRIPTIONAL REGULATOR, ICLR FAMILY"/>
    <property type="match status" value="1"/>
</dbReference>
<dbReference type="SUPFAM" id="SSF46785">
    <property type="entry name" value="Winged helix' DNA-binding domain"/>
    <property type="match status" value="1"/>
</dbReference>
<dbReference type="InterPro" id="IPR036388">
    <property type="entry name" value="WH-like_DNA-bd_sf"/>
</dbReference>
<gene>
    <name evidence="8" type="ORF">C41B8_04111</name>
</gene>
<evidence type="ECO:0000313" key="8">
    <source>
        <dbReference type="EMBL" id="KEZ78771.1"/>
    </source>
</evidence>
<dbReference type="SMART" id="SM00346">
    <property type="entry name" value="HTH_ICLR"/>
    <property type="match status" value="1"/>
</dbReference>
<dbReference type="eggNOG" id="COG1414">
    <property type="taxonomic scope" value="Bacteria"/>
</dbReference>
<dbReference type="GO" id="GO:0045892">
    <property type="term" value="P:negative regulation of DNA-templated transcription"/>
    <property type="evidence" value="ECO:0007669"/>
    <property type="project" value="TreeGrafter"/>
</dbReference>
<accession>A0A084IPY7</accession>
<evidence type="ECO:0000256" key="1">
    <source>
        <dbReference type="ARBA" id="ARBA00023015"/>
    </source>
</evidence>
<dbReference type="Gene3D" id="3.30.450.40">
    <property type="match status" value="1"/>
</dbReference>
<dbReference type="STRING" id="1304275.C41B8_04111"/>
<dbReference type="InterPro" id="IPR029016">
    <property type="entry name" value="GAF-like_dom_sf"/>
</dbReference>
<evidence type="ECO:0000313" key="9">
    <source>
        <dbReference type="Proteomes" id="UP000028302"/>
    </source>
</evidence>
<reference evidence="8 9" key="1">
    <citation type="submission" date="2013-03" db="EMBL/GenBank/DDBJ databases">
        <title>Salinisphaera hydrothermalis C41B8 Genome Sequencing.</title>
        <authorList>
            <person name="Li C."/>
            <person name="Lai Q."/>
            <person name="Shao Z."/>
        </authorList>
    </citation>
    <scope>NUCLEOTIDE SEQUENCE [LARGE SCALE GENOMIC DNA]</scope>
    <source>
        <strain evidence="8 9">C41B8</strain>
    </source>
</reference>
<keyword evidence="2" id="KW-0238">DNA-binding</keyword>
<dbReference type="Proteomes" id="UP000028302">
    <property type="component" value="Unassembled WGS sequence"/>
</dbReference>
<dbReference type="InterPro" id="IPR050707">
    <property type="entry name" value="HTH_MetabolicPath_Reg"/>
</dbReference>
<dbReference type="PROSITE" id="PS51077">
    <property type="entry name" value="HTH_ICLR"/>
    <property type="match status" value="1"/>
</dbReference>
<dbReference type="Gene3D" id="1.10.10.10">
    <property type="entry name" value="Winged helix-like DNA-binding domain superfamily/Winged helix DNA-binding domain"/>
    <property type="match status" value="1"/>
</dbReference>
<dbReference type="Pfam" id="PF09339">
    <property type="entry name" value="HTH_IclR"/>
    <property type="match status" value="1"/>
</dbReference>
<evidence type="ECO:0000259" key="6">
    <source>
        <dbReference type="PROSITE" id="PS51077"/>
    </source>
</evidence>
<dbReference type="GO" id="GO:0003677">
    <property type="term" value="F:DNA binding"/>
    <property type="evidence" value="ECO:0007669"/>
    <property type="project" value="UniProtKB-KW"/>
</dbReference>
<organism evidence="8 9">
    <name type="scientific">Salinisphaera hydrothermalis (strain C41B8)</name>
    <dbReference type="NCBI Taxonomy" id="1304275"/>
    <lineage>
        <taxon>Bacteria</taxon>
        <taxon>Pseudomonadati</taxon>
        <taxon>Pseudomonadota</taxon>
        <taxon>Gammaproteobacteria</taxon>
        <taxon>Salinisphaerales</taxon>
        <taxon>Salinisphaeraceae</taxon>
        <taxon>Salinisphaera</taxon>
    </lineage>
</organism>
<comment type="caution">
    <text evidence="8">The sequence shown here is derived from an EMBL/GenBank/DDBJ whole genome shotgun (WGS) entry which is preliminary data.</text>
</comment>
<dbReference type="GO" id="GO:0003700">
    <property type="term" value="F:DNA-binding transcription factor activity"/>
    <property type="evidence" value="ECO:0007669"/>
    <property type="project" value="TreeGrafter"/>
</dbReference>
<evidence type="ECO:0000256" key="4">
    <source>
        <dbReference type="ARBA" id="ARBA00040379"/>
    </source>
</evidence>
<dbReference type="EMBL" id="APNK01000003">
    <property type="protein sequence ID" value="KEZ78771.1"/>
    <property type="molecule type" value="Genomic_DNA"/>
</dbReference>
<evidence type="ECO:0000256" key="2">
    <source>
        <dbReference type="ARBA" id="ARBA00023125"/>
    </source>
</evidence>
<dbReference type="InterPro" id="IPR036390">
    <property type="entry name" value="WH_DNA-bd_sf"/>
</dbReference>
<sequence>MTISVERAFGLLRIVCEADRPPRFSDIVNASGLPKSTVNRLLATLGTQGLVRFDSQDKCYRPGFGLLSLAAGTWAGLDIRRAATDEMAALLSELGETVHLAVLEGDEVIYLDKLESPQSIRLFSAVGKRGPVYCTGIGKAILAELPEAERDAIITGLKPIRYTPSTLTSPDTLRTELEAIRERGCAYDMEEHEEGIRCVAVAIRNFRGEPIAGISVTSTASRLAGTRMVDEIQPRVIAAGRRISEALGHLPSTH</sequence>
<evidence type="ECO:0000259" key="7">
    <source>
        <dbReference type="PROSITE" id="PS51078"/>
    </source>
</evidence>
<dbReference type="InterPro" id="IPR005471">
    <property type="entry name" value="Tscrpt_reg_IclR_N"/>
</dbReference>
<dbReference type="RefSeq" id="WP_037334393.1">
    <property type="nucleotide sequence ID" value="NZ_APNK01000003.1"/>
</dbReference>
<keyword evidence="3" id="KW-0804">Transcription</keyword>
<feature type="domain" description="IclR-ED" evidence="7">
    <location>
        <begin position="65"/>
        <end position="249"/>
    </location>
</feature>
<protein>
    <recommendedName>
        <fullName evidence="4">HTH-type transcriptional repressor AllR</fullName>
    </recommendedName>
    <alternativeName>
        <fullName evidence="5">Negative regulator of allantoin and glyoxylate utilization operons</fullName>
    </alternativeName>
</protein>